<dbReference type="InterPro" id="IPR017441">
    <property type="entry name" value="Protein_kinase_ATP_BS"/>
</dbReference>
<feature type="compositionally biased region" description="Low complexity" evidence="8">
    <location>
        <begin position="428"/>
        <end position="453"/>
    </location>
</feature>
<dbReference type="InterPro" id="IPR011009">
    <property type="entry name" value="Kinase-like_dom_sf"/>
</dbReference>
<keyword evidence="6 7" id="KW-0067">ATP-binding</keyword>
<gene>
    <name evidence="11" type="ORF">ACFSVL_46440</name>
</gene>
<keyword evidence="5 11" id="KW-0418">Kinase</keyword>
<keyword evidence="9" id="KW-0472">Membrane</keyword>
<dbReference type="PROSITE" id="PS00108">
    <property type="entry name" value="PROTEIN_KINASE_ST"/>
    <property type="match status" value="1"/>
</dbReference>
<dbReference type="PANTHER" id="PTHR43289:SF6">
    <property type="entry name" value="SERINE_THREONINE-PROTEIN KINASE NEKL-3"/>
    <property type="match status" value="1"/>
</dbReference>
<feature type="region of interest" description="Disordered" evidence="8">
    <location>
        <begin position="569"/>
        <end position="611"/>
    </location>
</feature>
<name>A0ABW5HPQ6_9PSEU</name>
<evidence type="ECO:0000256" key="4">
    <source>
        <dbReference type="ARBA" id="ARBA00022741"/>
    </source>
</evidence>
<feature type="domain" description="Protein kinase" evidence="10">
    <location>
        <begin position="17"/>
        <end position="278"/>
    </location>
</feature>
<dbReference type="CDD" id="cd14014">
    <property type="entry name" value="STKc_PknB_like"/>
    <property type="match status" value="1"/>
</dbReference>
<evidence type="ECO:0000256" key="5">
    <source>
        <dbReference type="ARBA" id="ARBA00022777"/>
    </source>
</evidence>
<keyword evidence="12" id="KW-1185">Reference proteome</keyword>
<keyword evidence="9" id="KW-1133">Transmembrane helix</keyword>
<keyword evidence="4 7" id="KW-0547">Nucleotide-binding</keyword>
<feature type="binding site" evidence="7">
    <location>
        <position position="46"/>
    </location>
    <ligand>
        <name>ATP</name>
        <dbReference type="ChEBI" id="CHEBI:30616"/>
    </ligand>
</feature>
<dbReference type="PROSITE" id="PS00107">
    <property type="entry name" value="PROTEIN_KINASE_ATP"/>
    <property type="match status" value="1"/>
</dbReference>
<dbReference type="Proteomes" id="UP001597483">
    <property type="component" value="Unassembled WGS sequence"/>
</dbReference>
<dbReference type="Gene3D" id="3.30.200.20">
    <property type="entry name" value="Phosphorylase Kinase, domain 1"/>
    <property type="match status" value="1"/>
</dbReference>
<dbReference type="EMBL" id="JBHUKS010000042">
    <property type="protein sequence ID" value="MFD2474920.1"/>
    <property type="molecule type" value="Genomic_DNA"/>
</dbReference>
<comment type="caution">
    <text evidence="11">The sequence shown here is derived from an EMBL/GenBank/DDBJ whole genome shotgun (WGS) entry which is preliminary data.</text>
</comment>
<sequence length="611" mass="60594">MTGDVSGDLTGRQLGHYRIDSVLGKGGMSVTYQATDTRLGRKVALKVIGDHLGADAEFRERFVDEARNTSAIDHANVVPLYDFGELDGMLYIAMRMVDGGDLAGIMSAGPISPARALTLLDQVADALDTLHNHGLVHLDVKPANVLVTSRETSREHVYVADFGLTRRGATGHRTRGGDFLGSPTYAAPEHLRGEPLDGRTDQYALTCVLFACLTGNPPFRGDVPTVIKGHLGGEPPSVASVVALPAAVDDVIRKGMAKSPNDRYPNCVAMIAAARVALGPLAASDTPPGPARPNGLPEGAGMQQGQQGQQGPGGAAGGPVGAGGPGAGGPGAGGPAGQGGPGGPGQPGGPGAAGQGAQAGPGAPGAGAPGAPGAWGGQQPGQAGYAAQGGYGGPAGYGNQPPPGYPAQPGQPQPGQPQPGQPQPGHPGQPQAGQPGQPGQPQPGQQGYPGQAPAGPPPGYGYPGQPGQPGPGQPGQPAQQGPPPGYSGYPNQPNQPGGYPGQPPQQGHPNQQAFGDPMRLRPPSPAGGAGAFEAQPKSGGLKWLWIALGVLVVAGLVVGAIFLFGGDDGGSGGTAPTSSAPNIPVGPGGSQSGGPSSLRPPPSSIHIQPSR</sequence>
<dbReference type="SMART" id="SM00220">
    <property type="entry name" value="S_TKc"/>
    <property type="match status" value="1"/>
</dbReference>
<organism evidence="11 12">
    <name type="scientific">Amycolatopsis silviterrae</name>
    <dbReference type="NCBI Taxonomy" id="1656914"/>
    <lineage>
        <taxon>Bacteria</taxon>
        <taxon>Bacillati</taxon>
        <taxon>Actinomycetota</taxon>
        <taxon>Actinomycetes</taxon>
        <taxon>Pseudonocardiales</taxon>
        <taxon>Pseudonocardiaceae</taxon>
        <taxon>Amycolatopsis</taxon>
    </lineage>
</organism>
<dbReference type="InterPro" id="IPR008271">
    <property type="entry name" value="Ser/Thr_kinase_AS"/>
</dbReference>
<evidence type="ECO:0000313" key="12">
    <source>
        <dbReference type="Proteomes" id="UP001597483"/>
    </source>
</evidence>
<dbReference type="Pfam" id="PF00069">
    <property type="entry name" value="Pkinase"/>
    <property type="match status" value="1"/>
</dbReference>
<proteinExistence type="predicted"/>
<evidence type="ECO:0000256" key="3">
    <source>
        <dbReference type="ARBA" id="ARBA00022679"/>
    </source>
</evidence>
<keyword evidence="2" id="KW-0723">Serine/threonine-protein kinase</keyword>
<feature type="compositionally biased region" description="Gly residues" evidence="8">
    <location>
        <begin position="387"/>
        <end position="396"/>
    </location>
</feature>
<feature type="region of interest" description="Disordered" evidence="8">
    <location>
        <begin position="282"/>
        <end position="535"/>
    </location>
</feature>
<evidence type="ECO:0000256" key="1">
    <source>
        <dbReference type="ARBA" id="ARBA00012513"/>
    </source>
</evidence>
<evidence type="ECO:0000256" key="9">
    <source>
        <dbReference type="SAM" id="Phobius"/>
    </source>
</evidence>
<dbReference type="PANTHER" id="PTHR43289">
    <property type="entry name" value="MITOGEN-ACTIVATED PROTEIN KINASE KINASE KINASE 20-RELATED"/>
    <property type="match status" value="1"/>
</dbReference>
<accession>A0ABW5HPQ6</accession>
<dbReference type="GO" id="GO:0004674">
    <property type="term" value="F:protein serine/threonine kinase activity"/>
    <property type="evidence" value="ECO:0007669"/>
    <property type="project" value="UniProtKB-EC"/>
</dbReference>
<feature type="transmembrane region" description="Helical" evidence="9">
    <location>
        <begin position="543"/>
        <end position="564"/>
    </location>
</feature>
<dbReference type="PROSITE" id="PS50011">
    <property type="entry name" value="PROTEIN_KINASE_DOM"/>
    <property type="match status" value="1"/>
</dbReference>
<evidence type="ECO:0000259" key="10">
    <source>
        <dbReference type="PROSITE" id="PS50011"/>
    </source>
</evidence>
<evidence type="ECO:0000256" key="8">
    <source>
        <dbReference type="SAM" id="MobiDB-lite"/>
    </source>
</evidence>
<keyword evidence="3 11" id="KW-0808">Transferase</keyword>
<feature type="compositionally biased region" description="Gly residues" evidence="8">
    <location>
        <begin position="308"/>
        <end position="379"/>
    </location>
</feature>
<dbReference type="Gene3D" id="1.10.510.10">
    <property type="entry name" value="Transferase(Phosphotransferase) domain 1"/>
    <property type="match status" value="1"/>
</dbReference>
<protein>
    <recommendedName>
        <fullName evidence="1">non-specific serine/threonine protein kinase</fullName>
        <ecNumber evidence="1">2.7.11.1</ecNumber>
    </recommendedName>
</protein>
<reference evidence="12" key="1">
    <citation type="journal article" date="2019" name="Int. J. Syst. Evol. Microbiol.">
        <title>The Global Catalogue of Microorganisms (GCM) 10K type strain sequencing project: providing services to taxonomists for standard genome sequencing and annotation.</title>
        <authorList>
            <consortium name="The Broad Institute Genomics Platform"/>
            <consortium name="The Broad Institute Genome Sequencing Center for Infectious Disease"/>
            <person name="Wu L."/>
            <person name="Ma J."/>
        </authorList>
    </citation>
    <scope>NUCLEOTIDE SEQUENCE [LARGE SCALE GENOMIC DNA]</scope>
    <source>
        <strain evidence="12">CGMCC 4.7641</strain>
    </source>
</reference>
<feature type="compositionally biased region" description="Pro residues" evidence="8">
    <location>
        <begin position="454"/>
        <end position="485"/>
    </location>
</feature>
<evidence type="ECO:0000256" key="6">
    <source>
        <dbReference type="ARBA" id="ARBA00022840"/>
    </source>
</evidence>
<keyword evidence="9" id="KW-0812">Transmembrane</keyword>
<evidence type="ECO:0000313" key="11">
    <source>
        <dbReference type="EMBL" id="MFD2474920.1"/>
    </source>
</evidence>
<dbReference type="EC" id="2.7.11.1" evidence="1"/>
<feature type="compositionally biased region" description="Pro residues" evidence="8">
    <location>
        <begin position="400"/>
        <end position="427"/>
    </location>
</feature>
<evidence type="ECO:0000256" key="2">
    <source>
        <dbReference type="ARBA" id="ARBA00022527"/>
    </source>
</evidence>
<feature type="compositionally biased region" description="Low complexity" evidence="8">
    <location>
        <begin position="486"/>
        <end position="497"/>
    </location>
</feature>
<dbReference type="InterPro" id="IPR000719">
    <property type="entry name" value="Prot_kinase_dom"/>
</dbReference>
<dbReference type="SUPFAM" id="SSF56112">
    <property type="entry name" value="Protein kinase-like (PK-like)"/>
    <property type="match status" value="1"/>
</dbReference>
<evidence type="ECO:0000256" key="7">
    <source>
        <dbReference type="PROSITE-ProRule" id="PRU10141"/>
    </source>
</evidence>
<dbReference type="RefSeq" id="WP_378314545.1">
    <property type="nucleotide sequence ID" value="NZ_JBHUKS010000042.1"/>
</dbReference>